<dbReference type="GO" id="GO:0003676">
    <property type="term" value="F:nucleic acid binding"/>
    <property type="evidence" value="ECO:0007669"/>
    <property type="project" value="InterPro"/>
</dbReference>
<dbReference type="InterPro" id="IPR010666">
    <property type="entry name" value="Znf_GRF"/>
</dbReference>
<dbReference type="PANTHER" id="PTHR33680:SF1">
    <property type="entry name" value="OS05G0489500 PROTEIN"/>
    <property type="match status" value="1"/>
</dbReference>
<dbReference type="PANTHER" id="PTHR33680">
    <property type="entry name" value="OS07G0190500 PROTEIN"/>
    <property type="match status" value="1"/>
</dbReference>
<evidence type="ECO:0000256" key="1">
    <source>
        <dbReference type="ARBA" id="ARBA00022723"/>
    </source>
</evidence>
<dbReference type="PROSITE" id="PS51999">
    <property type="entry name" value="ZF_GRF"/>
    <property type="match status" value="3"/>
</dbReference>
<feature type="domain" description="CCHC-type" evidence="6">
    <location>
        <begin position="113"/>
        <end position="128"/>
    </location>
</feature>
<keyword evidence="3" id="KW-0862">Zinc</keyword>
<evidence type="ECO:0000256" key="3">
    <source>
        <dbReference type="ARBA" id="ARBA00022833"/>
    </source>
</evidence>
<dbReference type="InterPro" id="IPR001878">
    <property type="entry name" value="Znf_CCHC"/>
</dbReference>
<dbReference type="GO" id="GO:0008270">
    <property type="term" value="F:zinc ion binding"/>
    <property type="evidence" value="ECO:0007669"/>
    <property type="project" value="UniProtKB-KW"/>
</dbReference>
<evidence type="ECO:0000313" key="9">
    <source>
        <dbReference type="Proteomes" id="UP001141806"/>
    </source>
</evidence>
<feature type="region of interest" description="Disordered" evidence="5">
    <location>
        <begin position="255"/>
        <end position="276"/>
    </location>
</feature>
<dbReference type="SMART" id="SM00343">
    <property type="entry name" value="ZnF_C2HC"/>
    <property type="match status" value="1"/>
</dbReference>
<keyword evidence="2 4" id="KW-0863">Zinc-finger</keyword>
<comment type="caution">
    <text evidence="8">The sequence shown here is derived from an EMBL/GenBank/DDBJ whole genome shotgun (WGS) entry which is preliminary data.</text>
</comment>
<name>A0A9Q0K4Y3_9MAGN</name>
<keyword evidence="1" id="KW-0479">Metal-binding</keyword>
<dbReference type="Pfam" id="PF00098">
    <property type="entry name" value="zf-CCHC"/>
    <property type="match status" value="1"/>
</dbReference>
<keyword evidence="9" id="KW-1185">Reference proteome</keyword>
<evidence type="ECO:0000256" key="5">
    <source>
        <dbReference type="SAM" id="MobiDB-lite"/>
    </source>
</evidence>
<dbReference type="AlphaFoldDB" id="A0A9Q0K4Y3"/>
<dbReference type="EMBL" id="JAMYWD010000009">
    <property type="protein sequence ID" value="KAJ4962135.1"/>
    <property type="molecule type" value="Genomic_DNA"/>
</dbReference>
<dbReference type="OrthoDB" id="2425403at2759"/>
<feature type="domain" description="GRF-type" evidence="7">
    <location>
        <begin position="21"/>
        <end position="63"/>
    </location>
</feature>
<protein>
    <submittedName>
        <fullName evidence="8">Uncharacterized protein</fullName>
    </submittedName>
</protein>
<dbReference type="SUPFAM" id="SSF57756">
    <property type="entry name" value="Retrovirus zinc finger-like domains"/>
    <property type="match status" value="1"/>
</dbReference>
<sequence length="405" mass="44327">MESVGAGPMEIDGQSIPELQCPCGAGACIVKTSWTQKNPGRKFYFCPGIPGRRCRFFAWYDNGSTFKREVLESVSVESSTIQPMVNPYQTELGDSRSSPVDLRSSQTAQKDICFNCQKIGHWARDCPEKTRSKKELPAVRSFDRQYLPEMECRCGAGTCHILTSKTEKNPGRKFYKCPGKDGGSCRFFEWCDSVKTSQSCDVPQYSYPTCSCGAGICRIAVVKDGKDVGQKAFVCPVKKGQGACNFYQMLDSPGQTASSSHLEESNAFSSQSVSNAQEDAEKKIGDVIKKMRCSKLEGVLPSGLPEKPLSGECDMTVDTDGLGPGVLNAYFLSVENPRLNKCSSAESDAMLEESTQYGKVKHSQKDCPGSSRASFFRWEKDANWEADAQANLAVNLAGEASVPYI</sequence>
<evidence type="ECO:0000313" key="8">
    <source>
        <dbReference type="EMBL" id="KAJ4962135.1"/>
    </source>
</evidence>
<evidence type="ECO:0000259" key="7">
    <source>
        <dbReference type="PROSITE" id="PS51999"/>
    </source>
</evidence>
<dbReference type="PROSITE" id="PS50158">
    <property type="entry name" value="ZF_CCHC"/>
    <property type="match status" value="1"/>
</dbReference>
<reference evidence="8" key="1">
    <citation type="journal article" date="2023" name="Plant J.">
        <title>The genome of the king protea, Protea cynaroides.</title>
        <authorList>
            <person name="Chang J."/>
            <person name="Duong T.A."/>
            <person name="Schoeman C."/>
            <person name="Ma X."/>
            <person name="Roodt D."/>
            <person name="Barker N."/>
            <person name="Li Z."/>
            <person name="Van de Peer Y."/>
            <person name="Mizrachi E."/>
        </authorList>
    </citation>
    <scope>NUCLEOTIDE SEQUENCE</scope>
    <source>
        <tissue evidence="8">Young leaves</tissue>
    </source>
</reference>
<feature type="domain" description="GRF-type" evidence="7">
    <location>
        <begin position="210"/>
        <end position="253"/>
    </location>
</feature>
<organism evidence="8 9">
    <name type="scientific">Protea cynaroides</name>
    <dbReference type="NCBI Taxonomy" id="273540"/>
    <lineage>
        <taxon>Eukaryota</taxon>
        <taxon>Viridiplantae</taxon>
        <taxon>Streptophyta</taxon>
        <taxon>Embryophyta</taxon>
        <taxon>Tracheophyta</taxon>
        <taxon>Spermatophyta</taxon>
        <taxon>Magnoliopsida</taxon>
        <taxon>Proteales</taxon>
        <taxon>Proteaceae</taxon>
        <taxon>Protea</taxon>
    </lineage>
</organism>
<accession>A0A9Q0K4Y3</accession>
<gene>
    <name evidence="8" type="ORF">NE237_022045</name>
</gene>
<evidence type="ECO:0000256" key="2">
    <source>
        <dbReference type="ARBA" id="ARBA00022771"/>
    </source>
</evidence>
<dbReference type="Proteomes" id="UP001141806">
    <property type="component" value="Unassembled WGS sequence"/>
</dbReference>
<evidence type="ECO:0000259" key="6">
    <source>
        <dbReference type="PROSITE" id="PS50158"/>
    </source>
</evidence>
<dbReference type="Gene3D" id="4.10.60.10">
    <property type="entry name" value="Zinc finger, CCHC-type"/>
    <property type="match status" value="1"/>
</dbReference>
<feature type="domain" description="GRF-type" evidence="7">
    <location>
        <begin position="152"/>
        <end position="194"/>
    </location>
</feature>
<dbReference type="InterPro" id="IPR036875">
    <property type="entry name" value="Znf_CCHC_sf"/>
</dbReference>
<evidence type="ECO:0000256" key="4">
    <source>
        <dbReference type="PROSITE-ProRule" id="PRU00047"/>
    </source>
</evidence>
<proteinExistence type="predicted"/>
<dbReference type="Pfam" id="PF06839">
    <property type="entry name" value="Zn_ribbon_GRF"/>
    <property type="match status" value="3"/>
</dbReference>